<protein>
    <submittedName>
        <fullName evidence="7">Phosphoglucomutase/phosphomannomutase, alpha/beta/alpha domain II</fullName>
    </submittedName>
</protein>
<evidence type="ECO:0000256" key="2">
    <source>
        <dbReference type="ARBA" id="ARBA00010231"/>
    </source>
</evidence>
<dbReference type="PANTHER" id="PTHR42946">
    <property type="entry name" value="PHOSPHOHEXOSE MUTASE"/>
    <property type="match status" value="1"/>
</dbReference>
<dbReference type="Pfam" id="PF02880">
    <property type="entry name" value="PGM_PMM_III"/>
    <property type="match status" value="1"/>
</dbReference>
<evidence type="ECO:0000259" key="5">
    <source>
        <dbReference type="Pfam" id="PF02879"/>
    </source>
</evidence>
<dbReference type="EMBL" id="AGCJ01000081">
    <property type="protein sequence ID" value="EHM38399.1"/>
    <property type="molecule type" value="Genomic_DNA"/>
</dbReference>
<dbReference type="CDD" id="cd03089">
    <property type="entry name" value="PMM_PGM"/>
    <property type="match status" value="1"/>
</dbReference>
<dbReference type="FunFam" id="3.40.120.10:FF:000010">
    <property type="entry name" value="phosphomannomutase/phosphoglucomutase isoform X1"/>
    <property type="match status" value="1"/>
</dbReference>
<accession>G9YJK0</accession>
<dbReference type="PANTHER" id="PTHR42946:SF1">
    <property type="entry name" value="PHOSPHOGLUCOMUTASE (ALPHA-D-GLUCOSE-1,6-BISPHOSPHATE-DEPENDENT)"/>
    <property type="match status" value="1"/>
</dbReference>
<comment type="caution">
    <text evidence="7">The sequence shown here is derived from an EMBL/GenBank/DDBJ whole genome shotgun (WGS) entry which is preliminary data.</text>
</comment>
<gene>
    <name evidence="7" type="ORF">HMPREF0080_01853</name>
</gene>
<dbReference type="GO" id="GO:0004615">
    <property type="term" value="F:phosphomannomutase activity"/>
    <property type="evidence" value="ECO:0007669"/>
    <property type="project" value="TreeGrafter"/>
</dbReference>
<organism evidence="7 8">
    <name type="scientific">Anaeroglobus geminatus F0357</name>
    <dbReference type="NCBI Taxonomy" id="861450"/>
    <lineage>
        <taxon>Bacteria</taxon>
        <taxon>Bacillati</taxon>
        <taxon>Bacillota</taxon>
        <taxon>Negativicutes</taxon>
        <taxon>Veillonellales</taxon>
        <taxon>Veillonellaceae</taxon>
        <taxon>Anaeroglobus</taxon>
    </lineage>
</organism>
<sequence>MLQKMREERIMTDNGSYEQLQNGSDIRGVATAGVDGESVNLTARRVVQIGGAFAAFLEKRTDRAAKELKIAVGHDSRISAAEMKQALFAGLGGAGVTVLDCGLASTPAMFMSTVFKETKTDGAVMITASHLPYNRNGLKFFIPEGGLEKADIKEILTTAAKENTAAGEGTVVPCNLMELYTAHLRASICKELEISEKAGPFKGMHIVVDAGNGAGGFFATDVLAPLGADISGSRFLEPDGMFPHHVPNPEDETAMAAVKEAVLTNHADLGLIFDTDVDRMSAVLSDGTEVNRNALIAMMAAILADDYPGGTIVTDSVTSDELTDFLENELHLVHHRYMRGYKNVINECIRLNKSFVISPLAIETSGHGALSENYFLDDGAYLAVKLLVAAAKAKRGGGKLEALIERLKEPAEAAEYRLTISGVNDVHRYGNKVLEALEQTAFDRRIPVASPSYEGVRLIFPEGWALLRLSLHDPNMPLNIESKEAGGCHMIKRRLYNLLAQYEHLDTTPLK</sequence>
<keyword evidence="3" id="KW-0597">Phosphoprotein</keyword>
<dbReference type="eggNOG" id="COG1109">
    <property type="taxonomic scope" value="Bacteria"/>
</dbReference>
<dbReference type="Proteomes" id="UP000005481">
    <property type="component" value="Unassembled WGS sequence"/>
</dbReference>
<comment type="similarity">
    <text evidence="2">Belongs to the phosphohexose mutase family.</text>
</comment>
<evidence type="ECO:0000259" key="6">
    <source>
        <dbReference type="Pfam" id="PF02880"/>
    </source>
</evidence>
<dbReference type="Pfam" id="PF02878">
    <property type="entry name" value="PGM_PMM_I"/>
    <property type="match status" value="1"/>
</dbReference>
<evidence type="ECO:0000256" key="1">
    <source>
        <dbReference type="ARBA" id="ARBA00001946"/>
    </source>
</evidence>
<dbReference type="InterPro" id="IPR005846">
    <property type="entry name" value="A-D-PHexomutase_a/b/a-III"/>
</dbReference>
<dbReference type="STRING" id="861450.HMPREF0080_01853"/>
<name>G9YJK0_9FIRM</name>
<dbReference type="InterPro" id="IPR005844">
    <property type="entry name" value="A-D-PHexomutase_a/b/a-I"/>
</dbReference>
<dbReference type="GO" id="GO:0005975">
    <property type="term" value="P:carbohydrate metabolic process"/>
    <property type="evidence" value="ECO:0007669"/>
    <property type="project" value="InterPro"/>
</dbReference>
<dbReference type="InterPro" id="IPR005845">
    <property type="entry name" value="A-D-PHexomutase_a/b/a-II"/>
</dbReference>
<feature type="domain" description="Alpha-D-phosphohexomutase alpha/beta/alpha" evidence="5">
    <location>
        <begin position="180"/>
        <end position="286"/>
    </location>
</feature>
<evidence type="ECO:0000313" key="8">
    <source>
        <dbReference type="Proteomes" id="UP000005481"/>
    </source>
</evidence>
<evidence type="ECO:0000259" key="4">
    <source>
        <dbReference type="Pfam" id="PF02878"/>
    </source>
</evidence>
<dbReference type="Gene3D" id="3.30.310.50">
    <property type="entry name" value="Alpha-D-phosphohexomutase, C-terminal domain"/>
    <property type="match status" value="1"/>
</dbReference>
<feature type="domain" description="Alpha-D-phosphohexomutase alpha/beta/alpha" evidence="6">
    <location>
        <begin position="293"/>
        <end position="404"/>
    </location>
</feature>
<dbReference type="InterPro" id="IPR050060">
    <property type="entry name" value="Phosphoglucosamine_mutase"/>
</dbReference>
<comment type="cofactor">
    <cofactor evidence="1">
        <name>Mg(2+)</name>
        <dbReference type="ChEBI" id="CHEBI:18420"/>
    </cofactor>
</comment>
<dbReference type="Gene3D" id="3.40.120.10">
    <property type="entry name" value="Alpha-D-Glucose-1,6-Bisphosphate, subunit A, domain 3"/>
    <property type="match status" value="3"/>
</dbReference>
<reference evidence="7 8" key="1">
    <citation type="submission" date="2011-08" db="EMBL/GenBank/DDBJ databases">
        <authorList>
            <person name="Weinstock G."/>
            <person name="Sodergren E."/>
            <person name="Clifton S."/>
            <person name="Fulton L."/>
            <person name="Fulton B."/>
            <person name="Courtney L."/>
            <person name="Fronick C."/>
            <person name="Harrison M."/>
            <person name="Strong C."/>
            <person name="Farmer C."/>
            <person name="Delahaunty K."/>
            <person name="Markovic C."/>
            <person name="Hall O."/>
            <person name="Minx P."/>
            <person name="Tomlinson C."/>
            <person name="Mitreva M."/>
            <person name="Hou S."/>
            <person name="Chen J."/>
            <person name="Wollam A."/>
            <person name="Pepin K.H."/>
            <person name="Johnson M."/>
            <person name="Bhonagiri V."/>
            <person name="Zhang X."/>
            <person name="Suruliraj S."/>
            <person name="Warren W."/>
            <person name="Chinwalla A."/>
            <person name="Mardis E.R."/>
            <person name="Wilson R.K."/>
        </authorList>
    </citation>
    <scope>NUCLEOTIDE SEQUENCE [LARGE SCALE GENOMIC DNA]</scope>
    <source>
        <strain evidence="7 8">F0357</strain>
    </source>
</reference>
<keyword evidence="8" id="KW-1185">Reference proteome</keyword>
<dbReference type="InterPro" id="IPR005841">
    <property type="entry name" value="Alpha-D-phosphohexomutase_SF"/>
</dbReference>
<dbReference type="SUPFAM" id="SSF53738">
    <property type="entry name" value="Phosphoglucomutase, first 3 domains"/>
    <property type="match status" value="3"/>
</dbReference>
<dbReference type="PRINTS" id="PR00509">
    <property type="entry name" value="PGMPMM"/>
</dbReference>
<proteinExistence type="inferred from homology"/>
<evidence type="ECO:0000256" key="3">
    <source>
        <dbReference type="ARBA" id="ARBA00022553"/>
    </source>
</evidence>
<dbReference type="PATRIC" id="fig|861450.3.peg.1711"/>
<evidence type="ECO:0000313" key="7">
    <source>
        <dbReference type="EMBL" id="EHM38399.1"/>
    </source>
</evidence>
<dbReference type="Pfam" id="PF02879">
    <property type="entry name" value="PGM_PMM_II"/>
    <property type="match status" value="1"/>
</dbReference>
<feature type="domain" description="Alpha-D-phosphohexomutase alpha/beta/alpha" evidence="4">
    <location>
        <begin position="20"/>
        <end position="163"/>
    </location>
</feature>
<dbReference type="AlphaFoldDB" id="G9YJK0"/>
<dbReference type="InterPro" id="IPR016055">
    <property type="entry name" value="A-D-PHexomutase_a/b/a-I/II/III"/>
</dbReference>
<dbReference type="HOGENOM" id="CLU_016950_6_0_9"/>